<dbReference type="GO" id="GO:0046872">
    <property type="term" value="F:metal ion binding"/>
    <property type="evidence" value="ECO:0007669"/>
    <property type="project" value="InterPro"/>
</dbReference>
<dbReference type="Gene3D" id="3.30.470.20">
    <property type="entry name" value="ATP-grasp fold, B domain"/>
    <property type="match status" value="1"/>
</dbReference>
<evidence type="ECO:0000256" key="1">
    <source>
        <dbReference type="ARBA" id="ARBA00001953"/>
    </source>
</evidence>
<dbReference type="InterPro" id="IPR003778">
    <property type="entry name" value="CT_A_B"/>
</dbReference>
<dbReference type="SMART" id="SM00796">
    <property type="entry name" value="AHS1"/>
    <property type="match status" value="1"/>
</dbReference>
<name>A0A8H4RWY6_9HELO</name>
<dbReference type="InterPro" id="IPR001882">
    <property type="entry name" value="Biotin_BS"/>
</dbReference>
<feature type="domain" description="ATP-grasp" evidence="9">
    <location>
        <begin position="125"/>
        <end position="323"/>
    </location>
</feature>
<dbReference type="Pfam" id="PF02785">
    <property type="entry name" value="Biotin_carb_C"/>
    <property type="match status" value="1"/>
</dbReference>
<dbReference type="GO" id="GO:0016874">
    <property type="term" value="F:ligase activity"/>
    <property type="evidence" value="ECO:0007669"/>
    <property type="project" value="UniProtKB-KW"/>
</dbReference>
<dbReference type="PROSITE" id="PS50975">
    <property type="entry name" value="ATP_GRASP"/>
    <property type="match status" value="1"/>
</dbReference>
<dbReference type="AlphaFoldDB" id="A0A8H4RWY6"/>
<accession>A0A8H4RWY6</accession>
<dbReference type="SUPFAM" id="SSF51230">
    <property type="entry name" value="Single hybrid motif"/>
    <property type="match status" value="1"/>
</dbReference>
<organism evidence="11 12">
    <name type="scientific">Cudoniella acicularis</name>
    <dbReference type="NCBI Taxonomy" id="354080"/>
    <lineage>
        <taxon>Eukaryota</taxon>
        <taxon>Fungi</taxon>
        <taxon>Dikarya</taxon>
        <taxon>Ascomycota</taxon>
        <taxon>Pezizomycotina</taxon>
        <taxon>Leotiomycetes</taxon>
        <taxon>Helotiales</taxon>
        <taxon>Tricladiaceae</taxon>
        <taxon>Cudoniella</taxon>
    </lineage>
</organism>
<dbReference type="PANTHER" id="PTHR18866:SF128">
    <property type="entry name" value="UREA AMIDOLYASE"/>
    <property type="match status" value="1"/>
</dbReference>
<sequence>MEYKFSHIKKVLVANRGEIAVRCIRACAACGIKSVSVYTGSDNTSEHVSLADESVLLSGKNVNGYLDIENLLEICRVHEVDAVIPGYGFLSENVATAQKIQDAGMIFVGPSTESILEMGQKHRARALAVAANVPVVPGTELLESKEGALSAAKELGFPIMLKATGGGGGMGLEVCHDETEIKQAFAKVKSRDDSLFKNTGVFIEKYYASSRHIEVQVFGNGVDVVHFGERECSIQRRHQKVIEECPSPFVTSHQELRCKLTKCAVDYALQLKYKSAGTVEFLLDDITGDYFFLEMNTRLQVEHGITELCYGVDLVALMLRQADHEKGSQVGIPSEYLLSLQRDGPVGAAIEARVYAEVPFRNFAPSPGLLQAVEWPEGNGIRIDTWVKTGQRVAPYYDPLLAKVMVHDTNRDSAMAKMLTTLTTCTLQGPATNLHYLSAVISSDGFQKGETLTNYLATKFQYKPCAIDVLSPGAFTTVQDFPARATSGHGIPRGGPMDNISSRVANLLVGNDPGAETLEVTISGPELLFTAPAIFSICGAPMEVTIDGEPKPMWSRLKIKAGQKLKVGASKSGGCRNYIAVKGGFPDVPVYLGSKATTPSLKYGGTQGRQLQTSDYIALSEHTASWTEEAVEFSLPASCIPSFEISEVYVLHGPHDDGTFMTAKDREMLYSTAWKIGHNSNRTGIRLIGPIPEWSRKDGGDGGAHPSNCFDYGYPLGGINWGGDSSVVFSMDSPNLGGLICSSTVISADLWRLGQLKPGEYVRFKPTTYDLSLELAQRVETYVAKMQEFVEGKSSGAPVLNLKLAPGETSAILKRVEGDGSARPEVKYRQGGDSYIIIEFGKQMADITITCRIRLLIEKLIALGIPGMVMNPSIGGVTVQFDSKIITQHELLKKVDELESAIEATREVTIPVRTIRLPVVLDHPDLTECLSRYMTTIRSTAGYLPDNVEYLRKANGMSSRREVFEILLNSRFLIVSVGFLVGNPILFPLNPKSQIMAQKFNPTRVSTPGGTVGIGGSLFSLYPVEQPGGYMLLARTLETWDTFGTKPGFSPSNPWLWEPFDMVTFSEVSVEKYDEINADFMAGKYTFDVSEDVFNLQEIYNEFERAKKDLEIMAFRKAQKNGVAEQLTIENERYLGWTRTLAENSAREAKRLKAILESNPNPVNIESPIDANVWKVEVEVGDVLRKGQVVVILEAMKMEINVLVPDDAVGSVVQAIASKPGSTVTPGNLLVVAKGGSDARWKASVNDKNFREF</sequence>
<feature type="domain" description="Lipoyl-binding" evidence="8">
    <location>
        <begin position="1154"/>
        <end position="1234"/>
    </location>
</feature>
<evidence type="ECO:0000259" key="8">
    <source>
        <dbReference type="PROSITE" id="PS50968"/>
    </source>
</evidence>
<keyword evidence="4" id="KW-0378">Hydrolase</keyword>
<reference evidence="11 12" key="1">
    <citation type="submission" date="2020-03" db="EMBL/GenBank/DDBJ databases">
        <title>Draft Genome Sequence of Cudoniella acicularis.</title>
        <authorList>
            <person name="Buettner E."/>
            <person name="Kellner H."/>
        </authorList>
    </citation>
    <scope>NUCLEOTIDE SEQUENCE [LARGE SCALE GENOMIC DNA]</scope>
    <source>
        <strain evidence="11 12">DSM 108380</strain>
    </source>
</reference>
<dbReference type="Pfam" id="PF00289">
    <property type="entry name" value="Biotin_carb_N"/>
    <property type="match status" value="1"/>
</dbReference>
<evidence type="ECO:0000313" key="12">
    <source>
        <dbReference type="Proteomes" id="UP000566819"/>
    </source>
</evidence>
<dbReference type="CDD" id="cd06850">
    <property type="entry name" value="biotinyl_domain"/>
    <property type="match status" value="1"/>
</dbReference>
<dbReference type="PROSITE" id="PS50979">
    <property type="entry name" value="BC"/>
    <property type="match status" value="1"/>
</dbReference>
<dbReference type="Gene3D" id="2.40.100.10">
    <property type="entry name" value="Cyclophilin-like"/>
    <property type="match status" value="2"/>
</dbReference>
<dbReference type="PROSITE" id="PS50968">
    <property type="entry name" value="BIOTINYL_LIPOYL"/>
    <property type="match status" value="1"/>
</dbReference>
<keyword evidence="6" id="KW-0092">Biotin</keyword>
<dbReference type="PROSITE" id="PS00867">
    <property type="entry name" value="CPSASE_2"/>
    <property type="match status" value="1"/>
</dbReference>
<evidence type="ECO:0000256" key="4">
    <source>
        <dbReference type="ARBA" id="ARBA00022801"/>
    </source>
</evidence>
<dbReference type="InterPro" id="IPR011761">
    <property type="entry name" value="ATP-grasp"/>
</dbReference>
<dbReference type="Pfam" id="PF02682">
    <property type="entry name" value="CT_C_D"/>
    <property type="match status" value="1"/>
</dbReference>
<evidence type="ECO:0000256" key="3">
    <source>
        <dbReference type="ARBA" id="ARBA00022741"/>
    </source>
</evidence>
<keyword evidence="12" id="KW-1185">Reference proteome</keyword>
<dbReference type="InterPro" id="IPR011054">
    <property type="entry name" value="Rudment_hybrid_motif"/>
</dbReference>
<dbReference type="Pfam" id="PF02786">
    <property type="entry name" value="CPSase_L_D2"/>
    <property type="match status" value="1"/>
</dbReference>
<evidence type="ECO:0008006" key="13">
    <source>
        <dbReference type="Google" id="ProtNLM"/>
    </source>
</evidence>
<dbReference type="SUPFAM" id="SSF51246">
    <property type="entry name" value="Rudiment single hybrid motif"/>
    <property type="match status" value="1"/>
</dbReference>
<dbReference type="SMART" id="SM00797">
    <property type="entry name" value="AHS2"/>
    <property type="match status" value="1"/>
</dbReference>
<keyword evidence="2" id="KW-0436">Ligase</keyword>
<dbReference type="SUPFAM" id="SSF50891">
    <property type="entry name" value="Cyclophilin-like"/>
    <property type="match status" value="2"/>
</dbReference>
<evidence type="ECO:0000256" key="6">
    <source>
        <dbReference type="ARBA" id="ARBA00023267"/>
    </source>
</evidence>
<evidence type="ECO:0000313" key="11">
    <source>
        <dbReference type="EMBL" id="KAF4636666.1"/>
    </source>
</evidence>
<dbReference type="SUPFAM" id="SSF56059">
    <property type="entry name" value="Glutathione synthetase ATP-binding domain-like"/>
    <property type="match status" value="1"/>
</dbReference>
<dbReference type="InterPro" id="IPR005479">
    <property type="entry name" value="CPAse_ATP-bd"/>
</dbReference>
<gene>
    <name evidence="11" type="ORF">G7Y89_g1423</name>
</gene>
<dbReference type="OrthoDB" id="196847at2759"/>
<evidence type="ECO:0000259" key="10">
    <source>
        <dbReference type="PROSITE" id="PS50979"/>
    </source>
</evidence>
<dbReference type="InterPro" id="IPR016185">
    <property type="entry name" value="PreATP-grasp_dom_sf"/>
</dbReference>
<comment type="cofactor">
    <cofactor evidence="1">
        <name>biotin</name>
        <dbReference type="ChEBI" id="CHEBI:57586"/>
    </cofactor>
</comment>
<dbReference type="SUPFAM" id="SSF160467">
    <property type="entry name" value="PH0987 N-terminal domain-like"/>
    <property type="match status" value="1"/>
</dbReference>
<dbReference type="InterPro" id="IPR011764">
    <property type="entry name" value="Biotin_carboxylation_dom"/>
</dbReference>
<dbReference type="SMART" id="SM00878">
    <property type="entry name" value="Biotin_carb_C"/>
    <property type="match status" value="1"/>
</dbReference>
<dbReference type="InterPro" id="IPR000089">
    <property type="entry name" value="Biotin_lipoyl"/>
</dbReference>
<dbReference type="SUPFAM" id="SSF52440">
    <property type="entry name" value="PreATP-grasp domain"/>
    <property type="match status" value="1"/>
</dbReference>
<dbReference type="InterPro" id="IPR029000">
    <property type="entry name" value="Cyclophilin-like_dom_sf"/>
</dbReference>
<dbReference type="InterPro" id="IPR011053">
    <property type="entry name" value="Single_hybrid_motif"/>
</dbReference>
<dbReference type="InterPro" id="IPR050856">
    <property type="entry name" value="Biotin_carboxylase_complex"/>
</dbReference>
<dbReference type="Pfam" id="PF02626">
    <property type="entry name" value="CT_A_B"/>
    <property type="match status" value="1"/>
</dbReference>
<evidence type="ECO:0000256" key="7">
    <source>
        <dbReference type="PROSITE-ProRule" id="PRU00409"/>
    </source>
</evidence>
<protein>
    <recommendedName>
        <fullName evidence="13">Urea carboxylase</fullName>
    </recommendedName>
</protein>
<keyword evidence="5 7" id="KW-0067">ATP-binding</keyword>
<feature type="domain" description="Biotin carboxylation" evidence="10">
    <location>
        <begin position="7"/>
        <end position="461"/>
    </location>
</feature>
<dbReference type="GO" id="GO:0005524">
    <property type="term" value="F:ATP binding"/>
    <property type="evidence" value="ECO:0007669"/>
    <property type="project" value="UniProtKB-UniRule"/>
</dbReference>
<dbReference type="GO" id="GO:0016787">
    <property type="term" value="F:hydrolase activity"/>
    <property type="evidence" value="ECO:0007669"/>
    <property type="project" value="UniProtKB-KW"/>
</dbReference>
<evidence type="ECO:0000256" key="2">
    <source>
        <dbReference type="ARBA" id="ARBA00022598"/>
    </source>
</evidence>
<comment type="caution">
    <text evidence="11">The sequence shown here is derived from an EMBL/GenBank/DDBJ whole genome shotgun (WGS) entry which is preliminary data.</text>
</comment>
<dbReference type="InterPro" id="IPR005482">
    <property type="entry name" value="Biotin_COase_C"/>
</dbReference>
<keyword evidence="3 7" id="KW-0547">Nucleotide-binding</keyword>
<dbReference type="Proteomes" id="UP000566819">
    <property type="component" value="Unassembled WGS sequence"/>
</dbReference>
<dbReference type="InterPro" id="IPR003833">
    <property type="entry name" value="CT_C_D"/>
</dbReference>
<dbReference type="PROSITE" id="PS00866">
    <property type="entry name" value="CPSASE_1"/>
    <property type="match status" value="1"/>
</dbReference>
<proteinExistence type="predicted"/>
<dbReference type="Pfam" id="PF00364">
    <property type="entry name" value="Biotin_lipoyl"/>
    <property type="match status" value="1"/>
</dbReference>
<dbReference type="PROSITE" id="PS00188">
    <property type="entry name" value="BIOTIN"/>
    <property type="match status" value="1"/>
</dbReference>
<dbReference type="Gene3D" id="3.30.1360.40">
    <property type="match status" value="1"/>
</dbReference>
<evidence type="ECO:0000259" key="9">
    <source>
        <dbReference type="PROSITE" id="PS50975"/>
    </source>
</evidence>
<dbReference type="PANTHER" id="PTHR18866">
    <property type="entry name" value="CARBOXYLASE:PYRUVATE/ACETYL-COA/PROPIONYL-COA CARBOXYLASE"/>
    <property type="match status" value="1"/>
</dbReference>
<dbReference type="EMBL" id="JAAMPI010000055">
    <property type="protein sequence ID" value="KAF4636666.1"/>
    <property type="molecule type" value="Genomic_DNA"/>
</dbReference>
<dbReference type="Gene3D" id="2.40.50.100">
    <property type="match status" value="1"/>
</dbReference>
<evidence type="ECO:0000256" key="5">
    <source>
        <dbReference type="ARBA" id="ARBA00022840"/>
    </source>
</evidence>
<dbReference type="InterPro" id="IPR005481">
    <property type="entry name" value="BC-like_N"/>
</dbReference>